<evidence type="ECO:0000313" key="1">
    <source>
        <dbReference type="EMBL" id="SVE39556.1"/>
    </source>
</evidence>
<dbReference type="AlphaFoldDB" id="A0A383D4T4"/>
<name>A0A383D4T4_9ZZZZ</name>
<gene>
    <name evidence="1" type="ORF">METZ01_LOCUS492410</name>
</gene>
<reference evidence="1" key="1">
    <citation type="submission" date="2018-05" db="EMBL/GenBank/DDBJ databases">
        <authorList>
            <person name="Lanie J.A."/>
            <person name="Ng W.-L."/>
            <person name="Kazmierczak K.M."/>
            <person name="Andrzejewski T.M."/>
            <person name="Davidsen T.M."/>
            <person name="Wayne K.J."/>
            <person name="Tettelin H."/>
            <person name="Glass J.I."/>
            <person name="Rusch D."/>
            <person name="Podicherti R."/>
            <person name="Tsui H.-C.T."/>
            <person name="Winkler M.E."/>
        </authorList>
    </citation>
    <scope>NUCLEOTIDE SEQUENCE</scope>
</reference>
<dbReference type="EMBL" id="UINC01214359">
    <property type="protein sequence ID" value="SVE39556.1"/>
    <property type="molecule type" value="Genomic_DNA"/>
</dbReference>
<accession>A0A383D4T4</accession>
<feature type="non-terminal residue" evidence="1">
    <location>
        <position position="1"/>
    </location>
</feature>
<sequence>WHLSKTKTCFGVSAPTFSDGTAL</sequence>
<feature type="non-terminal residue" evidence="1">
    <location>
        <position position="23"/>
    </location>
</feature>
<proteinExistence type="predicted"/>
<organism evidence="1">
    <name type="scientific">marine metagenome</name>
    <dbReference type="NCBI Taxonomy" id="408172"/>
    <lineage>
        <taxon>unclassified sequences</taxon>
        <taxon>metagenomes</taxon>
        <taxon>ecological metagenomes</taxon>
    </lineage>
</organism>
<protein>
    <submittedName>
        <fullName evidence="1">Uncharacterized protein</fullName>
    </submittedName>
</protein>